<gene>
    <name evidence="1" type="ORF">POPTR_002G040800</name>
</gene>
<organism evidence="1 2">
    <name type="scientific">Populus trichocarpa</name>
    <name type="common">Western balsam poplar</name>
    <name type="synonym">Populus balsamifera subsp. trichocarpa</name>
    <dbReference type="NCBI Taxonomy" id="3694"/>
    <lineage>
        <taxon>Eukaryota</taxon>
        <taxon>Viridiplantae</taxon>
        <taxon>Streptophyta</taxon>
        <taxon>Embryophyta</taxon>
        <taxon>Tracheophyta</taxon>
        <taxon>Spermatophyta</taxon>
        <taxon>Magnoliopsida</taxon>
        <taxon>eudicotyledons</taxon>
        <taxon>Gunneridae</taxon>
        <taxon>Pentapetalae</taxon>
        <taxon>rosids</taxon>
        <taxon>fabids</taxon>
        <taxon>Malpighiales</taxon>
        <taxon>Salicaceae</taxon>
        <taxon>Saliceae</taxon>
        <taxon>Populus</taxon>
    </lineage>
</organism>
<sequence>MSTLCNISQLIFPNIFQQMNAILLQSSSTLRNICAFSVCISCQSSSKSCLTFIGICRNNLAILKWKRLVQVAFYGMLLICFTIDMQISCVI</sequence>
<protein>
    <submittedName>
        <fullName evidence="1">Uncharacterized protein</fullName>
    </submittedName>
</protein>
<reference evidence="1 2" key="1">
    <citation type="journal article" date="2006" name="Science">
        <title>The genome of black cottonwood, Populus trichocarpa (Torr. &amp; Gray).</title>
        <authorList>
            <person name="Tuskan G.A."/>
            <person name="Difazio S."/>
            <person name="Jansson S."/>
            <person name="Bohlmann J."/>
            <person name="Grigoriev I."/>
            <person name="Hellsten U."/>
            <person name="Putnam N."/>
            <person name="Ralph S."/>
            <person name="Rombauts S."/>
            <person name="Salamov A."/>
            <person name="Schein J."/>
            <person name="Sterck L."/>
            <person name="Aerts A."/>
            <person name="Bhalerao R.R."/>
            <person name="Bhalerao R.P."/>
            <person name="Blaudez D."/>
            <person name="Boerjan W."/>
            <person name="Brun A."/>
            <person name="Brunner A."/>
            <person name="Busov V."/>
            <person name="Campbell M."/>
            <person name="Carlson J."/>
            <person name="Chalot M."/>
            <person name="Chapman J."/>
            <person name="Chen G.L."/>
            <person name="Cooper D."/>
            <person name="Coutinho P.M."/>
            <person name="Couturier J."/>
            <person name="Covert S."/>
            <person name="Cronk Q."/>
            <person name="Cunningham R."/>
            <person name="Davis J."/>
            <person name="Degroeve S."/>
            <person name="Dejardin A."/>
            <person name="Depamphilis C."/>
            <person name="Detter J."/>
            <person name="Dirks B."/>
            <person name="Dubchak I."/>
            <person name="Duplessis S."/>
            <person name="Ehlting J."/>
            <person name="Ellis B."/>
            <person name="Gendler K."/>
            <person name="Goodstein D."/>
            <person name="Gribskov M."/>
            <person name="Grimwood J."/>
            <person name="Groover A."/>
            <person name="Gunter L."/>
            <person name="Hamberger B."/>
            <person name="Heinze B."/>
            <person name="Helariutta Y."/>
            <person name="Henrissat B."/>
            <person name="Holligan D."/>
            <person name="Holt R."/>
            <person name="Huang W."/>
            <person name="Islam-Faridi N."/>
            <person name="Jones S."/>
            <person name="Jones-Rhoades M."/>
            <person name="Jorgensen R."/>
            <person name="Joshi C."/>
            <person name="Kangasjarvi J."/>
            <person name="Karlsson J."/>
            <person name="Kelleher C."/>
            <person name="Kirkpatrick R."/>
            <person name="Kirst M."/>
            <person name="Kohler A."/>
            <person name="Kalluri U."/>
            <person name="Larimer F."/>
            <person name="Leebens-Mack J."/>
            <person name="Leple J.C."/>
            <person name="Locascio P."/>
            <person name="Lou Y."/>
            <person name="Lucas S."/>
            <person name="Martin F."/>
            <person name="Montanini B."/>
            <person name="Napoli C."/>
            <person name="Nelson D.R."/>
            <person name="Nelson C."/>
            <person name="Nieminen K."/>
            <person name="Nilsson O."/>
            <person name="Pereda V."/>
            <person name="Peter G."/>
            <person name="Philippe R."/>
            <person name="Pilate G."/>
            <person name="Poliakov A."/>
            <person name="Razumovskaya J."/>
            <person name="Richardson P."/>
            <person name="Rinaldi C."/>
            <person name="Ritland K."/>
            <person name="Rouze P."/>
            <person name="Ryaboy D."/>
            <person name="Schmutz J."/>
            <person name="Schrader J."/>
            <person name="Segerman B."/>
            <person name="Shin H."/>
            <person name="Siddiqui A."/>
            <person name="Sterky F."/>
            <person name="Terry A."/>
            <person name="Tsai C.J."/>
            <person name="Uberbacher E."/>
            <person name="Unneberg P."/>
            <person name="Vahala J."/>
            <person name="Wall K."/>
            <person name="Wessler S."/>
            <person name="Yang G."/>
            <person name="Yin T."/>
            <person name="Douglas C."/>
            <person name="Marra M."/>
            <person name="Sandberg G."/>
            <person name="Van de Peer Y."/>
            <person name="Rokhsar D."/>
        </authorList>
    </citation>
    <scope>NUCLEOTIDE SEQUENCE [LARGE SCALE GENOMIC DNA]</scope>
    <source>
        <strain evidence="2">cv. Nisqually</strain>
    </source>
</reference>
<keyword evidence="2" id="KW-1185">Reference proteome</keyword>
<name>A0A2K2BD69_POPTR</name>
<dbReference type="Proteomes" id="UP000006729">
    <property type="component" value="Chromosome 2"/>
</dbReference>
<dbReference type="AlphaFoldDB" id="A0A2K2BD69"/>
<dbReference type="InParanoid" id="A0A2K2BD69"/>
<dbReference type="EMBL" id="CM009291">
    <property type="protein sequence ID" value="PNT47718.1"/>
    <property type="molecule type" value="Genomic_DNA"/>
</dbReference>
<proteinExistence type="predicted"/>
<evidence type="ECO:0000313" key="2">
    <source>
        <dbReference type="Proteomes" id="UP000006729"/>
    </source>
</evidence>
<evidence type="ECO:0000313" key="1">
    <source>
        <dbReference type="EMBL" id="PNT47718.1"/>
    </source>
</evidence>
<dbReference type="ExpressionAtlas" id="A0A2K2BD69">
    <property type="expression patterns" value="baseline"/>
</dbReference>
<accession>A0A2K2BD69</accession>